<dbReference type="EMBL" id="QJKJ01006639">
    <property type="protein sequence ID" value="RDX86018.1"/>
    <property type="molecule type" value="Genomic_DNA"/>
</dbReference>
<organism evidence="1 2">
    <name type="scientific">Mucuna pruriens</name>
    <name type="common">Velvet bean</name>
    <name type="synonym">Dolichos pruriens</name>
    <dbReference type="NCBI Taxonomy" id="157652"/>
    <lineage>
        <taxon>Eukaryota</taxon>
        <taxon>Viridiplantae</taxon>
        <taxon>Streptophyta</taxon>
        <taxon>Embryophyta</taxon>
        <taxon>Tracheophyta</taxon>
        <taxon>Spermatophyta</taxon>
        <taxon>Magnoliopsida</taxon>
        <taxon>eudicotyledons</taxon>
        <taxon>Gunneridae</taxon>
        <taxon>Pentapetalae</taxon>
        <taxon>rosids</taxon>
        <taxon>fabids</taxon>
        <taxon>Fabales</taxon>
        <taxon>Fabaceae</taxon>
        <taxon>Papilionoideae</taxon>
        <taxon>50 kb inversion clade</taxon>
        <taxon>NPAAA clade</taxon>
        <taxon>indigoferoid/millettioid clade</taxon>
        <taxon>Phaseoleae</taxon>
        <taxon>Mucuna</taxon>
    </lineage>
</organism>
<dbReference type="AlphaFoldDB" id="A0A371G619"/>
<evidence type="ECO:0000313" key="2">
    <source>
        <dbReference type="Proteomes" id="UP000257109"/>
    </source>
</evidence>
<dbReference type="Proteomes" id="UP000257109">
    <property type="component" value="Unassembled WGS sequence"/>
</dbReference>
<accession>A0A371G619</accession>
<comment type="caution">
    <text evidence="1">The sequence shown here is derived from an EMBL/GenBank/DDBJ whole genome shotgun (WGS) entry which is preliminary data.</text>
</comment>
<keyword evidence="2" id="KW-1185">Reference proteome</keyword>
<name>A0A371G619_MUCPR</name>
<feature type="non-terminal residue" evidence="1">
    <location>
        <position position="1"/>
    </location>
</feature>
<protein>
    <submittedName>
        <fullName evidence="1">Uncharacterized protein</fullName>
    </submittedName>
</protein>
<reference evidence="1" key="1">
    <citation type="submission" date="2018-05" db="EMBL/GenBank/DDBJ databases">
        <title>Draft genome of Mucuna pruriens seed.</title>
        <authorList>
            <person name="Nnadi N.E."/>
            <person name="Vos R."/>
            <person name="Hasami M.H."/>
            <person name="Devisetty U.K."/>
            <person name="Aguiy J.C."/>
        </authorList>
    </citation>
    <scope>NUCLEOTIDE SEQUENCE [LARGE SCALE GENOMIC DNA]</scope>
    <source>
        <strain evidence="1">JCA_2017</strain>
    </source>
</reference>
<gene>
    <name evidence="1" type="ORF">CR513_32694</name>
</gene>
<evidence type="ECO:0000313" key="1">
    <source>
        <dbReference type="EMBL" id="RDX86018.1"/>
    </source>
</evidence>
<sequence>MEAVFSIYHLWMKFPAGRTIATVWADAGIARRCYQDSLKVESTAKKLGVDALDFNLDPQHFPTEERPHPVGDLKEVQIGPLSTQMKKIGKTLG</sequence>
<proteinExistence type="predicted"/>